<dbReference type="GO" id="GO:0005829">
    <property type="term" value="C:cytosol"/>
    <property type="evidence" value="ECO:0007669"/>
    <property type="project" value="TreeGrafter"/>
</dbReference>
<dbReference type="Pfam" id="PF00389">
    <property type="entry name" value="2-Hacid_dh"/>
    <property type="match status" value="1"/>
</dbReference>
<reference evidence="6 7" key="1">
    <citation type="submission" date="2016-10" db="EMBL/GenBank/DDBJ databases">
        <title>Silvanigrella aquatica sp. nov., isolated from a freshwater lake located in the Black Forest, Germany, description of Silvanigrellaceae fam. nov., Silvanigrellales ord. nov., reclassification of the order Bdellovibrionales in the class Oligoflexia, reclassification of the families Bacteriovoracaceae and Halobacteriovoraceae in the new order Bacteriovoracales ord. nov., and reclassification of the family Pseudobacteriovoracaceae in the order Oligoflexiales.</title>
        <authorList>
            <person name="Hahn M.W."/>
            <person name="Schmidt J."/>
            <person name="Koll U."/>
            <person name="Rohde M."/>
            <person name="Verbag S."/>
            <person name="Pitt A."/>
            <person name="Nakai R."/>
            <person name="Naganuma T."/>
            <person name="Lang E."/>
        </authorList>
    </citation>
    <scope>NUCLEOTIDE SEQUENCE [LARGE SCALE GENOMIC DNA]</scope>
    <source>
        <strain evidence="6 7">MWH-Nonnen-W8red</strain>
    </source>
</reference>
<comment type="similarity">
    <text evidence="3">Belongs to the D-isomer specific 2-hydroxyacid dehydrogenase family.</text>
</comment>
<dbReference type="Pfam" id="PF02826">
    <property type="entry name" value="2-Hacid_dh_C"/>
    <property type="match status" value="1"/>
</dbReference>
<dbReference type="InterPro" id="IPR006139">
    <property type="entry name" value="D-isomer_2_OHA_DH_cat_dom"/>
</dbReference>
<dbReference type="PANTHER" id="PTHR10996">
    <property type="entry name" value="2-HYDROXYACID DEHYDROGENASE-RELATED"/>
    <property type="match status" value="1"/>
</dbReference>
<dbReference type="Proteomes" id="UP000184731">
    <property type="component" value="Chromosome"/>
</dbReference>
<evidence type="ECO:0000259" key="5">
    <source>
        <dbReference type="Pfam" id="PF02826"/>
    </source>
</evidence>
<dbReference type="SUPFAM" id="SSF52283">
    <property type="entry name" value="Formate/glycerate dehydrogenase catalytic domain-like"/>
    <property type="match status" value="1"/>
</dbReference>
<evidence type="ECO:0000259" key="4">
    <source>
        <dbReference type="Pfam" id="PF00389"/>
    </source>
</evidence>
<gene>
    <name evidence="6" type="ORF">AXG55_11935</name>
</gene>
<dbReference type="InterPro" id="IPR006140">
    <property type="entry name" value="D-isomer_DH_NAD-bd"/>
</dbReference>
<accession>A0A1L4D311</accession>
<dbReference type="InterPro" id="IPR050223">
    <property type="entry name" value="D-isomer_2-hydroxyacid_DH"/>
</dbReference>
<evidence type="ECO:0000313" key="6">
    <source>
        <dbReference type="EMBL" id="APJ04577.1"/>
    </source>
</evidence>
<evidence type="ECO:0000256" key="2">
    <source>
        <dbReference type="ARBA" id="ARBA00023027"/>
    </source>
</evidence>
<dbReference type="PANTHER" id="PTHR10996:SF178">
    <property type="entry name" value="2-HYDROXYACID DEHYDROGENASE YGL185C-RELATED"/>
    <property type="match status" value="1"/>
</dbReference>
<dbReference type="AlphaFoldDB" id="A0A1L4D311"/>
<feature type="domain" description="D-isomer specific 2-hydroxyacid dehydrogenase catalytic" evidence="4">
    <location>
        <begin position="43"/>
        <end position="311"/>
    </location>
</feature>
<dbReference type="SUPFAM" id="SSF51735">
    <property type="entry name" value="NAD(P)-binding Rossmann-fold domains"/>
    <property type="match status" value="1"/>
</dbReference>
<dbReference type="STRING" id="1915309.AXG55_11935"/>
<dbReference type="Gene3D" id="3.40.50.720">
    <property type="entry name" value="NAD(P)-binding Rossmann-like Domain"/>
    <property type="match status" value="2"/>
</dbReference>
<keyword evidence="2" id="KW-0520">NAD</keyword>
<dbReference type="GO" id="GO:0016618">
    <property type="term" value="F:hydroxypyruvate reductase [NAD(P)H] activity"/>
    <property type="evidence" value="ECO:0007669"/>
    <property type="project" value="TreeGrafter"/>
</dbReference>
<dbReference type="InterPro" id="IPR036291">
    <property type="entry name" value="NAD(P)-bd_dom_sf"/>
</dbReference>
<dbReference type="PROSITE" id="PS00670">
    <property type="entry name" value="D_2_HYDROXYACID_DH_2"/>
    <property type="match status" value="1"/>
</dbReference>
<keyword evidence="7" id="KW-1185">Reference proteome</keyword>
<dbReference type="PROSITE" id="PS00671">
    <property type="entry name" value="D_2_HYDROXYACID_DH_3"/>
    <property type="match status" value="1"/>
</dbReference>
<dbReference type="OrthoDB" id="9793626at2"/>
<protein>
    <recommendedName>
        <fullName evidence="8">Hydroxyacid dehydrogenase</fullName>
    </recommendedName>
</protein>
<evidence type="ECO:0000256" key="3">
    <source>
        <dbReference type="RuleBase" id="RU003719"/>
    </source>
</evidence>
<keyword evidence="1 3" id="KW-0560">Oxidoreductase</keyword>
<dbReference type="RefSeq" id="WP_148698325.1">
    <property type="nucleotide sequence ID" value="NZ_CP017834.1"/>
</dbReference>
<feature type="domain" description="D-isomer specific 2-hydroxyacid dehydrogenase NAD-binding" evidence="5">
    <location>
        <begin position="116"/>
        <end position="289"/>
    </location>
</feature>
<organism evidence="6 7">
    <name type="scientific">Silvanigrella aquatica</name>
    <dbReference type="NCBI Taxonomy" id="1915309"/>
    <lineage>
        <taxon>Bacteria</taxon>
        <taxon>Pseudomonadati</taxon>
        <taxon>Bdellovibrionota</taxon>
        <taxon>Oligoflexia</taxon>
        <taxon>Silvanigrellales</taxon>
        <taxon>Silvanigrellaceae</taxon>
        <taxon>Silvanigrella</taxon>
    </lineage>
</organism>
<proteinExistence type="inferred from homology"/>
<evidence type="ECO:0000256" key="1">
    <source>
        <dbReference type="ARBA" id="ARBA00023002"/>
    </source>
</evidence>
<dbReference type="KEGG" id="saqi:AXG55_11935"/>
<evidence type="ECO:0008006" key="8">
    <source>
        <dbReference type="Google" id="ProtNLM"/>
    </source>
</evidence>
<name>A0A1L4D311_9BACT</name>
<dbReference type="InterPro" id="IPR029753">
    <property type="entry name" value="D-isomer_DH_CS"/>
</dbReference>
<dbReference type="GO" id="GO:0051287">
    <property type="term" value="F:NAD binding"/>
    <property type="evidence" value="ECO:0007669"/>
    <property type="project" value="InterPro"/>
</dbReference>
<evidence type="ECO:0000313" key="7">
    <source>
        <dbReference type="Proteomes" id="UP000184731"/>
    </source>
</evidence>
<sequence>MNNNVIAVTSPSFSQSSVLVNELTSLGCRVVLNSSGIRFNETNLIEFINSCKANAIIVGLEKISETVLTTCRSVNFISKFGVGLDNLDLSACEKNGIKIGWTSGLNNRSVTELVLAFSLGHLRNSTKAIYQMSKGIWNKNGGKELSNCTFGIVGMGNIGTDLAKVLSAFGCHILFYDILDKSTNEDVTKLGLKQVSYQILLKNSDVISFHVPLTKESQYMFSTKQIELVKPDCFIINTSRGAVIDFEKVCSAVLNNKISGFASDVFIEEPYDVSSWSEVPNLYFTPHIGGNSKEAVLNMGRSAINHIANYFGVKHNEK</sequence>
<dbReference type="GO" id="GO:0030267">
    <property type="term" value="F:glyoxylate reductase (NADPH) activity"/>
    <property type="evidence" value="ECO:0007669"/>
    <property type="project" value="TreeGrafter"/>
</dbReference>
<dbReference type="EMBL" id="CP017834">
    <property type="protein sequence ID" value="APJ04577.1"/>
    <property type="molecule type" value="Genomic_DNA"/>
</dbReference>